<dbReference type="GO" id="GO:0015562">
    <property type="term" value="F:efflux transmembrane transporter activity"/>
    <property type="evidence" value="ECO:0007669"/>
    <property type="project" value="InterPro"/>
</dbReference>
<dbReference type="PANTHER" id="PTHR30026">
    <property type="entry name" value="OUTER MEMBRANE PROTEIN TOLC"/>
    <property type="match status" value="1"/>
</dbReference>
<dbReference type="Pfam" id="PF02321">
    <property type="entry name" value="OEP"/>
    <property type="match status" value="2"/>
</dbReference>
<dbReference type="HOGENOM" id="CLU_047374_0_0_0"/>
<feature type="coiled-coil region" evidence="8">
    <location>
        <begin position="331"/>
        <end position="432"/>
    </location>
</feature>
<feature type="signal peptide" evidence="9">
    <location>
        <begin position="1"/>
        <end position="20"/>
    </location>
</feature>
<gene>
    <name evidence="10" type="ordered locus">Mesil_1064</name>
</gene>
<dbReference type="Proteomes" id="UP000001916">
    <property type="component" value="Chromosome"/>
</dbReference>
<dbReference type="GO" id="GO:1990281">
    <property type="term" value="C:efflux pump complex"/>
    <property type="evidence" value="ECO:0007669"/>
    <property type="project" value="TreeGrafter"/>
</dbReference>
<keyword evidence="6" id="KW-0472">Membrane</keyword>
<sequence>MKTSLSIVGILLALAPPALGQNTSLSLNDALRALPNSPDWRSADLAYESAVRSLEAAQAATGFKLSAAGSYTLSQSNALVLSSTASVGVLPWSPTQDAIRSAQRALERAELTRRDARNTLYINLVTQYFNLRQAANDTAIAQATLALRERQLQVTQARHQAGNATWSDVLEAQQNLDAARSNLVSATGALAIARLTLAGTLGVNPQNLGQPATAPSEPELPSGTLEDLVQQAYARRSDVLKAQSQLQDAQDSLASAQRDRLIPDATLSVAYGGSSSGTASLSAGLNFKSGTASLTGSLPLVSPGIGSQSPAWSLNLQASVPLFDPVSDVKIRSAQTAVDSAQQALETARRSAEMDIRQKYQALQTAKATVTAAKTALSAAEQNLRTAQARLSAGTGTALDVQSAQLNQQQALRNLESAIAQAQLAALALQNALGADLTHEGGL</sequence>
<evidence type="ECO:0000313" key="10">
    <source>
        <dbReference type="EMBL" id="ADH62969.1"/>
    </source>
</evidence>
<comment type="similarity">
    <text evidence="2">Belongs to the outer membrane factor (OMF) (TC 1.B.17) family.</text>
</comment>
<keyword evidence="8" id="KW-0175">Coiled coil</keyword>
<keyword evidence="11" id="KW-1185">Reference proteome</keyword>
<dbReference type="KEGG" id="msv:Mesil_1064"/>
<dbReference type="GO" id="GO:0009279">
    <property type="term" value="C:cell outer membrane"/>
    <property type="evidence" value="ECO:0007669"/>
    <property type="project" value="UniProtKB-SubCell"/>
</dbReference>
<dbReference type="PANTHER" id="PTHR30026:SF20">
    <property type="entry name" value="OUTER MEMBRANE PROTEIN TOLC"/>
    <property type="match status" value="1"/>
</dbReference>
<comment type="subcellular location">
    <subcellularLocation>
        <location evidence="1">Cell outer membrane</location>
    </subcellularLocation>
</comment>
<evidence type="ECO:0000256" key="5">
    <source>
        <dbReference type="ARBA" id="ARBA00022692"/>
    </source>
</evidence>
<organism evidence="10 11">
    <name type="scientific">Allomeiothermus silvanus (strain ATCC 700542 / DSM 9946 / NBRC 106475 / NCIMB 13440 / VI-R2)</name>
    <name type="common">Thermus silvanus</name>
    <dbReference type="NCBI Taxonomy" id="526227"/>
    <lineage>
        <taxon>Bacteria</taxon>
        <taxon>Thermotogati</taxon>
        <taxon>Deinococcota</taxon>
        <taxon>Deinococci</taxon>
        <taxon>Thermales</taxon>
        <taxon>Thermaceae</taxon>
        <taxon>Allomeiothermus</taxon>
    </lineage>
</organism>
<evidence type="ECO:0000256" key="9">
    <source>
        <dbReference type="SAM" id="SignalP"/>
    </source>
</evidence>
<reference evidence="10 11" key="1">
    <citation type="journal article" date="2010" name="Stand. Genomic Sci.">
        <title>Complete genome sequence of Meiothermus silvanus type strain (VI-R2).</title>
        <authorList>
            <person name="Sikorski J."/>
            <person name="Tindall B.J."/>
            <person name="Lowry S."/>
            <person name="Lucas S."/>
            <person name="Nolan M."/>
            <person name="Copeland A."/>
            <person name="Glavina Del Rio T."/>
            <person name="Tice H."/>
            <person name="Cheng J.F."/>
            <person name="Han C."/>
            <person name="Pitluck S."/>
            <person name="Liolios K."/>
            <person name="Ivanova N."/>
            <person name="Mavromatis K."/>
            <person name="Mikhailova N."/>
            <person name="Pati A."/>
            <person name="Goodwin L."/>
            <person name="Chen A."/>
            <person name="Palaniappan K."/>
            <person name="Land M."/>
            <person name="Hauser L."/>
            <person name="Chang Y.J."/>
            <person name="Jeffries C.D."/>
            <person name="Rohde M."/>
            <person name="Goker M."/>
            <person name="Woyke T."/>
            <person name="Bristow J."/>
            <person name="Eisen J.A."/>
            <person name="Markowitz V."/>
            <person name="Hugenholtz P."/>
            <person name="Kyrpides N.C."/>
            <person name="Klenk H.P."/>
            <person name="Lapidus A."/>
        </authorList>
    </citation>
    <scope>NUCLEOTIDE SEQUENCE [LARGE SCALE GENOMIC DNA]</scope>
    <source>
        <strain evidence="11">ATCC 700542 / DSM 9946 / VI-R2</strain>
    </source>
</reference>
<keyword evidence="7" id="KW-0998">Cell outer membrane</keyword>
<evidence type="ECO:0000313" key="11">
    <source>
        <dbReference type="Proteomes" id="UP000001916"/>
    </source>
</evidence>
<evidence type="ECO:0000256" key="7">
    <source>
        <dbReference type="ARBA" id="ARBA00023237"/>
    </source>
</evidence>
<dbReference type="GO" id="GO:0015288">
    <property type="term" value="F:porin activity"/>
    <property type="evidence" value="ECO:0007669"/>
    <property type="project" value="TreeGrafter"/>
</dbReference>
<keyword evidence="4" id="KW-1134">Transmembrane beta strand</keyword>
<keyword evidence="3" id="KW-0813">Transport</keyword>
<evidence type="ECO:0000256" key="3">
    <source>
        <dbReference type="ARBA" id="ARBA00022448"/>
    </source>
</evidence>
<dbReference type="AlphaFoldDB" id="D7BD51"/>
<dbReference type="SUPFAM" id="SSF56954">
    <property type="entry name" value="Outer membrane efflux proteins (OEP)"/>
    <property type="match status" value="1"/>
</dbReference>
<dbReference type="InterPro" id="IPR003423">
    <property type="entry name" value="OMP_efflux"/>
</dbReference>
<accession>D7BD51</accession>
<dbReference type="EMBL" id="CP002042">
    <property type="protein sequence ID" value="ADH62969.1"/>
    <property type="molecule type" value="Genomic_DNA"/>
</dbReference>
<dbReference type="InterPro" id="IPR051906">
    <property type="entry name" value="TolC-like"/>
</dbReference>
<evidence type="ECO:0000256" key="8">
    <source>
        <dbReference type="SAM" id="Coils"/>
    </source>
</evidence>
<evidence type="ECO:0000256" key="6">
    <source>
        <dbReference type="ARBA" id="ARBA00023136"/>
    </source>
</evidence>
<dbReference type="STRING" id="526227.Mesil_1064"/>
<dbReference type="eggNOG" id="COG1538">
    <property type="taxonomic scope" value="Bacteria"/>
</dbReference>
<dbReference type="Gene3D" id="1.20.1600.10">
    <property type="entry name" value="Outer membrane efflux proteins (OEP)"/>
    <property type="match status" value="1"/>
</dbReference>
<keyword evidence="9" id="KW-0732">Signal</keyword>
<proteinExistence type="inferred from homology"/>
<name>D7BD51_ALLS1</name>
<protein>
    <submittedName>
        <fullName evidence="10">Outer membrane efflux protein</fullName>
    </submittedName>
</protein>
<feature type="chain" id="PRO_5003093193" evidence="9">
    <location>
        <begin position="21"/>
        <end position="443"/>
    </location>
</feature>
<evidence type="ECO:0000256" key="1">
    <source>
        <dbReference type="ARBA" id="ARBA00004442"/>
    </source>
</evidence>
<dbReference type="RefSeq" id="WP_013157550.1">
    <property type="nucleotide sequence ID" value="NC_014212.1"/>
</dbReference>
<keyword evidence="5" id="KW-0812">Transmembrane</keyword>
<evidence type="ECO:0000256" key="4">
    <source>
        <dbReference type="ARBA" id="ARBA00022452"/>
    </source>
</evidence>
<evidence type="ECO:0000256" key="2">
    <source>
        <dbReference type="ARBA" id="ARBA00007613"/>
    </source>
</evidence>